<name>A0A8S1A3A3_ARCPL</name>
<dbReference type="InterPro" id="IPR000734">
    <property type="entry name" value="TAG_lipase"/>
</dbReference>
<dbReference type="CDD" id="cd00707">
    <property type="entry name" value="Pancreat_lipase_like"/>
    <property type="match status" value="1"/>
</dbReference>
<keyword evidence="8" id="KW-1185">Reference proteome</keyword>
<dbReference type="Proteomes" id="UP000494106">
    <property type="component" value="Unassembled WGS sequence"/>
</dbReference>
<keyword evidence="3" id="KW-0964">Secreted</keyword>
<proteinExistence type="inferred from homology"/>
<evidence type="ECO:0000256" key="2">
    <source>
        <dbReference type="ARBA" id="ARBA00010701"/>
    </source>
</evidence>
<feature type="signal peptide" evidence="5">
    <location>
        <begin position="1"/>
        <end position="15"/>
    </location>
</feature>
<comment type="similarity">
    <text evidence="2 4">Belongs to the AB hydrolase superfamily. Lipase family.</text>
</comment>
<comment type="caution">
    <text evidence="7">The sequence shown here is derived from an EMBL/GenBank/DDBJ whole genome shotgun (WGS) entry which is preliminary data.</text>
</comment>
<accession>A0A8S1A3A3</accession>
<dbReference type="GO" id="GO:0016042">
    <property type="term" value="P:lipid catabolic process"/>
    <property type="evidence" value="ECO:0007669"/>
    <property type="project" value="TreeGrafter"/>
</dbReference>
<dbReference type="GO" id="GO:0016298">
    <property type="term" value="F:lipase activity"/>
    <property type="evidence" value="ECO:0007669"/>
    <property type="project" value="InterPro"/>
</dbReference>
<feature type="chain" id="PRO_5035931719" description="Lipase domain-containing protein" evidence="5">
    <location>
        <begin position="16"/>
        <end position="341"/>
    </location>
</feature>
<dbReference type="Pfam" id="PF00151">
    <property type="entry name" value="Lipase"/>
    <property type="match status" value="1"/>
</dbReference>
<sequence length="341" mass="37969">MKCLLVFSVVIAASAASVVRYSGLDKYPETEEYRTYKEGDRYFYLPNDEGTMTLVDAEEPVDMDDINSLVRNAMDNGYWLYTRANPTTPQFLYLDNQASVISSNFDSSKVTVVIAHGWNGHGNHRMNKMLTEAFLEDDDVNVIIIDWSSVATRNYIAARRGTAAVGRGLGQFISWMVEAGFLSYSKIHLVGFSLGAHLVGNAGRVTGSAVTRITALDPAAPLWGRDNERLNPNDARYVEVIHTDINLLGWADPIGDADFYPNGGAYMPGCSLNNKCSHDRAYKYMASSIRHNHFLANECNSLRDARRNNCHGTPPAHMGNSDLNKSRPGIFRVNTGRYYPF</sequence>
<dbReference type="InterPro" id="IPR013818">
    <property type="entry name" value="Lipase"/>
</dbReference>
<dbReference type="Gene3D" id="3.40.50.1820">
    <property type="entry name" value="alpha/beta hydrolase"/>
    <property type="match status" value="1"/>
</dbReference>
<evidence type="ECO:0000256" key="4">
    <source>
        <dbReference type="RuleBase" id="RU004262"/>
    </source>
</evidence>
<feature type="domain" description="Lipase" evidence="6">
    <location>
        <begin position="73"/>
        <end position="313"/>
    </location>
</feature>
<protein>
    <recommendedName>
        <fullName evidence="6">Lipase domain-containing protein</fullName>
    </recommendedName>
</protein>
<keyword evidence="5" id="KW-0732">Signal</keyword>
<evidence type="ECO:0000256" key="3">
    <source>
        <dbReference type="ARBA" id="ARBA00022525"/>
    </source>
</evidence>
<evidence type="ECO:0000256" key="1">
    <source>
        <dbReference type="ARBA" id="ARBA00004613"/>
    </source>
</evidence>
<dbReference type="PANTHER" id="PTHR11610:SF190">
    <property type="entry name" value="VITELLOGENIN-3-LIKE PROTEIN"/>
    <property type="match status" value="1"/>
</dbReference>
<comment type="subcellular location">
    <subcellularLocation>
        <location evidence="1">Secreted</location>
    </subcellularLocation>
</comment>
<evidence type="ECO:0000259" key="6">
    <source>
        <dbReference type="Pfam" id="PF00151"/>
    </source>
</evidence>
<evidence type="ECO:0000256" key="5">
    <source>
        <dbReference type="SAM" id="SignalP"/>
    </source>
</evidence>
<dbReference type="SUPFAM" id="SSF53474">
    <property type="entry name" value="alpha/beta-Hydrolases"/>
    <property type="match status" value="1"/>
</dbReference>
<dbReference type="EMBL" id="CADEBC010000503">
    <property type="protein sequence ID" value="CAB3239796.1"/>
    <property type="molecule type" value="Genomic_DNA"/>
</dbReference>
<organism evidence="7 8">
    <name type="scientific">Arctia plantaginis</name>
    <name type="common">Wood tiger moth</name>
    <name type="synonym">Phalaena plantaginis</name>
    <dbReference type="NCBI Taxonomy" id="874455"/>
    <lineage>
        <taxon>Eukaryota</taxon>
        <taxon>Metazoa</taxon>
        <taxon>Ecdysozoa</taxon>
        <taxon>Arthropoda</taxon>
        <taxon>Hexapoda</taxon>
        <taxon>Insecta</taxon>
        <taxon>Pterygota</taxon>
        <taxon>Neoptera</taxon>
        <taxon>Endopterygota</taxon>
        <taxon>Lepidoptera</taxon>
        <taxon>Glossata</taxon>
        <taxon>Ditrysia</taxon>
        <taxon>Noctuoidea</taxon>
        <taxon>Erebidae</taxon>
        <taxon>Arctiinae</taxon>
        <taxon>Arctia</taxon>
    </lineage>
</organism>
<evidence type="ECO:0000313" key="8">
    <source>
        <dbReference type="Proteomes" id="UP000494106"/>
    </source>
</evidence>
<gene>
    <name evidence="7" type="ORF">APLA_LOCUS7999</name>
</gene>
<dbReference type="InterPro" id="IPR033906">
    <property type="entry name" value="Lipase_N"/>
</dbReference>
<dbReference type="PRINTS" id="PR00821">
    <property type="entry name" value="TAGLIPASE"/>
</dbReference>
<dbReference type="GO" id="GO:0005615">
    <property type="term" value="C:extracellular space"/>
    <property type="evidence" value="ECO:0007669"/>
    <property type="project" value="TreeGrafter"/>
</dbReference>
<dbReference type="PANTHER" id="PTHR11610">
    <property type="entry name" value="LIPASE"/>
    <property type="match status" value="1"/>
</dbReference>
<dbReference type="OrthoDB" id="199913at2759"/>
<dbReference type="AlphaFoldDB" id="A0A8S1A3A3"/>
<reference evidence="7 8" key="1">
    <citation type="submission" date="2020-04" db="EMBL/GenBank/DDBJ databases">
        <authorList>
            <person name="Wallbank WR R."/>
            <person name="Pardo Diaz C."/>
            <person name="Kozak K."/>
            <person name="Martin S."/>
            <person name="Jiggins C."/>
            <person name="Moest M."/>
            <person name="Warren A I."/>
            <person name="Byers J.R.P. K."/>
            <person name="Montejo-Kovacevich G."/>
            <person name="Yen C E."/>
        </authorList>
    </citation>
    <scope>NUCLEOTIDE SEQUENCE [LARGE SCALE GENOMIC DNA]</scope>
</reference>
<evidence type="ECO:0000313" key="7">
    <source>
        <dbReference type="EMBL" id="CAB3239796.1"/>
    </source>
</evidence>
<dbReference type="InterPro" id="IPR029058">
    <property type="entry name" value="AB_hydrolase_fold"/>
</dbReference>